<dbReference type="Pfam" id="PF00486">
    <property type="entry name" value="Trans_reg_C"/>
    <property type="match status" value="1"/>
</dbReference>
<protein>
    <submittedName>
        <fullName evidence="7">SARP family transcriptional regulator</fullName>
    </submittedName>
</protein>
<dbReference type="SUPFAM" id="SSF52540">
    <property type="entry name" value="P-loop containing nucleoside triphosphate hydrolases"/>
    <property type="match status" value="1"/>
</dbReference>
<dbReference type="SUPFAM" id="SSF48452">
    <property type="entry name" value="TPR-like"/>
    <property type="match status" value="2"/>
</dbReference>
<dbReference type="SMART" id="SM01043">
    <property type="entry name" value="BTAD"/>
    <property type="match status" value="1"/>
</dbReference>
<feature type="DNA-binding region" description="OmpR/PhoB-type" evidence="5">
    <location>
        <begin position="1"/>
        <end position="80"/>
    </location>
</feature>
<evidence type="ECO:0000256" key="1">
    <source>
        <dbReference type="ARBA" id="ARBA00005820"/>
    </source>
</evidence>
<sequence>MTCDGRTVDVGTARKPRLMLAVLLSRAGTPVSVDSLVAALWGDDPPVSARRNVQLYVHRLRRTLGADRVVASAAGYALLPGEEFDAATFRALAAAGNEALLAGNVPQATRDLRTALDLWRGPVLPEFDDCEIVAEEARRLEQQRLSVYEQWAQAALDLGGHADIASELTDLVHAHPYRESLRASLMLALYRTGRQAEALELFRATRALMDEQLGVEPSPALQRLHAAMLRGDSSLVPGRTIPAQLPADISTFGGRSAHLRRLDNLLPGTGHGSIISTITGTAGVGKTTLAVHWAHRVGDEFPDGQLYLNLRGFDPSEPPLGPDEAVRALLDGLGVPADTVPAGLQAQTALFRSATAGKRLLVLLDNAVNAEQVRPLLPAGKQCLVLVTSRHDLAGLVATEGAHSLRLDLLSYEEARQFLSRRLGAGRVAAEPDAVNEIVAACARLPLALAVVAARATSRPDFPLAALVGQLHDGLEAFAGDDAATDVRAVLSWSYRSLSTDAASLFRLFGLHRGPDVAAAGAASLAGAPLRRTRALLAELTRAHLVTERTPGRYGFHDLLRAYAGELAHTVDPEGERNLATRRMLDHYLCSAFAAANLLYPHRHTIATAPPTAGVTTASVSDHDEALAWFAGEHTALMAAARHATTAGHHQHAWQLAWALGTYLDRRGHWLDKVAVMTNGLAAAERSADRTGQAVCHHSLGIAYNFLDRFDDAHRHYRTAGELFRRLGDDSGLAHNHLNHALVFERQGLHTDALRHAQESLDIFVRAGHRSGQAKALNAVGWFHAMLDEYEEALHHCTKALELVQALGDRYGEAATWDSLAYSHHRLHRYELAASCYQRSIDLWHVLGDPHSEAAVLDRLADNHEEAGDLDTSARARERARAVLDAAPARR</sequence>
<dbReference type="Gene3D" id="1.10.10.10">
    <property type="entry name" value="Winged helix-like DNA-binding domain superfamily/Winged helix DNA-binding domain"/>
    <property type="match status" value="1"/>
</dbReference>
<reference evidence="7 8" key="1">
    <citation type="submission" date="2021-01" db="EMBL/GenBank/DDBJ databases">
        <title>Whole genome shotgun sequence of Asanoa iriomotensis NBRC 100142.</title>
        <authorList>
            <person name="Komaki H."/>
            <person name="Tamura T."/>
        </authorList>
    </citation>
    <scope>NUCLEOTIDE SEQUENCE [LARGE SCALE GENOMIC DNA]</scope>
    <source>
        <strain evidence="7 8">NBRC 100142</strain>
    </source>
</reference>
<dbReference type="InterPro" id="IPR001867">
    <property type="entry name" value="OmpR/PhoB-type_DNA-bd"/>
</dbReference>
<evidence type="ECO:0000256" key="3">
    <source>
        <dbReference type="ARBA" id="ARBA00023125"/>
    </source>
</evidence>
<evidence type="ECO:0000313" key="7">
    <source>
        <dbReference type="EMBL" id="GIF55749.1"/>
    </source>
</evidence>
<dbReference type="CDD" id="cd15831">
    <property type="entry name" value="BTAD"/>
    <property type="match status" value="1"/>
</dbReference>
<dbReference type="InterPro" id="IPR005158">
    <property type="entry name" value="BTAD"/>
</dbReference>
<dbReference type="PRINTS" id="PR00364">
    <property type="entry name" value="DISEASERSIST"/>
</dbReference>
<organism evidence="7 8">
    <name type="scientific">Asanoa iriomotensis</name>
    <dbReference type="NCBI Taxonomy" id="234613"/>
    <lineage>
        <taxon>Bacteria</taxon>
        <taxon>Bacillati</taxon>
        <taxon>Actinomycetota</taxon>
        <taxon>Actinomycetes</taxon>
        <taxon>Micromonosporales</taxon>
        <taxon>Micromonosporaceae</taxon>
        <taxon>Asanoa</taxon>
    </lineage>
</organism>
<comment type="similarity">
    <text evidence="1">Belongs to the AfsR/DnrI/RedD regulatory family.</text>
</comment>
<gene>
    <name evidence="7" type="ORF">Air01nite_18440</name>
</gene>
<feature type="domain" description="OmpR/PhoB-type" evidence="6">
    <location>
        <begin position="1"/>
        <end position="80"/>
    </location>
</feature>
<accession>A0ABQ4BYY6</accession>
<evidence type="ECO:0000256" key="2">
    <source>
        <dbReference type="ARBA" id="ARBA00023015"/>
    </source>
</evidence>
<dbReference type="SUPFAM" id="SSF46894">
    <property type="entry name" value="C-terminal effector domain of the bipartite response regulators"/>
    <property type="match status" value="1"/>
</dbReference>
<dbReference type="PANTHER" id="PTHR35807">
    <property type="entry name" value="TRANSCRIPTIONAL REGULATOR REDD-RELATED"/>
    <property type="match status" value="1"/>
</dbReference>
<dbReference type="InterPro" id="IPR016032">
    <property type="entry name" value="Sig_transdc_resp-reg_C-effctor"/>
</dbReference>
<keyword evidence="4" id="KW-0804">Transcription</keyword>
<keyword evidence="3 5" id="KW-0238">DNA-binding</keyword>
<name>A0ABQ4BYY6_9ACTN</name>
<dbReference type="Gene3D" id="1.25.40.10">
    <property type="entry name" value="Tetratricopeptide repeat domain"/>
    <property type="match status" value="2"/>
</dbReference>
<evidence type="ECO:0000259" key="6">
    <source>
        <dbReference type="PROSITE" id="PS51755"/>
    </source>
</evidence>
<dbReference type="Pfam" id="PF13424">
    <property type="entry name" value="TPR_12"/>
    <property type="match status" value="2"/>
</dbReference>
<evidence type="ECO:0000256" key="4">
    <source>
        <dbReference type="ARBA" id="ARBA00023163"/>
    </source>
</evidence>
<keyword evidence="2" id="KW-0805">Transcription regulation</keyword>
<dbReference type="Proteomes" id="UP000624325">
    <property type="component" value="Unassembled WGS sequence"/>
</dbReference>
<dbReference type="Pfam" id="PF03704">
    <property type="entry name" value="BTAD"/>
    <property type="match status" value="1"/>
</dbReference>
<dbReference type="Gene3D" id="3.40.50.300">
    <property type="entry name" value="P-loop containing nucleotide triphosphate hydrolases"/>
    <property type="match status" value="1"/>
</dbReference>
<evidence type="ECO:0000313" key="8">
    <source>
        <dbReference type="Proteomes" id="UP000624325"/>
    </source>
</evidence>
<evidence type="ECO:0000256" key="5">
    <source>
        <dbReference type="PROSITE-ProRule" id="PRU01091"/>
    </source>
</evidence>
<keyword evidence="8" id="KW-1185">Reference proteome</keyword>
<dbReference type="SMART" id="SM00862">
    <property type="entry name" value="Trans_reg_C"/>
    <property type="match status" value="1"/>
</dbReference>
<dbReference type="InterPro" id="IPR027417">
    <property type="entry name" value="P-loop_NTPase"/>
</dbReference>
<dbReference type="InterPro" id="IPR036388">
    <property type="entry name" value="WH-like_DNA-bd_sf"/>
</dbReference>
<dbReference type="PANTHER" id="PTHR35807:SF1">
    <property type="entry name" value="TRANSCRIPTIONAL REGULATOR REDD"/>
    <property type="match status" value="1"/>
</dbReference>
<proteinExistence type="inferred from homology"/>
<dbReference type="InterPro" id="IPR011990">
    <property type="entry name" value="TPR-like_helical_dom_sf"/>
</dbReference>
<dbReference type="SMART" id="SM00028">
    <property type="entry name" value="TPR"/>
    <property type="match status" value="4"/>
</dbReference>
<dbReference type="EMBL" id="BONC01000009">
    <property type="protein sequence ID" value="GIF55749.1"/>
    <property type="molecule type" value="Genomic_DNA"/>
</dbReference>
<dbReference type="PROSITE" id="PS51755">
    <property type="entry name" value="OMPR_PHOB"/>
    <property type="match status" value="1"/>
</dbReference>
<dbReference type="InterPro" id="IPR051677">
    <property type="entry name" value="AfsR-DnrI-RedD_regulator"/>
</dbReference>
<comment type="caution">
    <text evidence="7">The sequence shown here is derived from an EMBL/GenBank/DDBJ whole genome shotgun (WGS) entry which is preliminary data.</text>
</comment>
<dbReference type="InterPro" id="IPR019734">
    <property type="entry name" value="TPR_rpt"/>
</dbReference>